<dbReference type="PROSITE" id="PS50198">
    <property type="entry name" value="PPIC_PPIASE_2"/>
    <property type="match status" value="1"/>
</dbReference>
<feature type="region of interest" description="Disordered" evidence="2">
    <location>
        <begin position="333"/>
        <end position="388"/>
    </location>
</feature>
<dbReference type="Pfam" id="PF13624">
    <property type="entry name" value="SurA_N_3"/>
    <property type="match status" value="1"/>
</dbReference>
<dbReference type="KEGG" id="cbac:JI75_00060"/>
<dbReference type="GO" id="GO:0003755">
    <property type="term" value="F:peptidyl-prolyl cis-trans isomerase activity"/>
    <property type="evidence" value="ECO:0007669"/>
    <property type="project" value="UniProtKB-KW"/>
</dbReference>
<dbReference type="PANTHER" id="PTHR47245">
    <property type="entry name" value="PEPTIDYLPROLYL ISOMERASE"/>
    <property type="match status" value="1"/>
</dbReference>
<dbReference type="Proteomes" id="UP000031121">
    <property type="component" value="Chromosome"/>
</dbReference>
<feature type="domain" description="PpiC" evidence="3">
    <location>
        <begin position="179"/>
        <end position="272"/>
    </location>
</feature>
<evidence type="ECO:0000259" key="3">
    <source>
        <dbReference type="PROSITE" id="PS50198"/>
    </source>
</evidence>
<keyword evidence="1" id="KW-0413">Isomerase</keyword>
<dbReference type="InterPro" id="IPR050245">
    <property type="entry name" value="PrsA_foldase"/>
</dbReference>
<dbReference type="Gene3D" id="1.10.4030.10">
    <property type="entry name" value="Porin chaperone SurA, peptide-binding domain"/>
    <property type="match status" value="1"/>
</dbReference>
<dbReference type="SUPFAM" id="SSF109998">
    <property type="entry name" value="Triger factor/SurA peptide-binding domain-like"/>
    <property type="match status" value="1"/>
</dbReference>
<accession>A0A0A8B1T6</accession>
<reference evidence="5" key="1">
    <citation type="submission" date="2014-08" db="EMBL/GenBank/DDBJ databases">
        <title>Coriobacteriaceae sp. complete genome.</title>
        <authorList>
            <person name="Looft T."/>
            <person name="Bayles D.O."/>
            <person name="Stanton T.B."/>
        </authorList>
    </citation>
    <scope>NUCLEOTIDE SEQUENCE [LARGE SCALE GENOMIC DNA]</scope>
    <source>
        <strain evidence="5">68-1-3</strain>
    </source>
</reference>
<gene>
    <name evidence="4" type="ORF">JI75_00060</name>
</gene>
<reference evidence="4 5" key="2">
    <citation type="journal article" date="2015" name="Genome Announc.">
        <title>Complete Genome Sequence of Coriobacteriaceae Strain 68-1-3, a Novel Mucus-Degrading Isolate from the Swine Intestinal Tract.</title>
        <authorList>
            <person name="Looft T."/>
            <person name="Bayles D.O."/>
            <person name="Alt D.P."/>
            <person name="Stanton T.B."/>
        </authorList>
    </citation>
    <scope>NUCLEOTIDE SEQUENCE [LARGE SCALE GENOMIC DNA]</scope>
    <source>
        <strain evidence="4 5">68-1-3</strain>
    </source>
</reference>
<dbReference type="Gene3D" id="3.10.50.40">
    <property type="match status" value="1"/>
</dbReference>
<name>A0A0A8B1T6_9ACTN</name>
<dbReference type="InterPro" id="IPR000297">
    <property type="entry name" value="PPIase_PpiC"/>
</dbReference>
<dbReference type="SUPFAM" id="SSF54534">
    <property type="entry name" value="FKBP-like"/>
    <property type="match status" value="1"/>
</dbReference>
<dbReference type="InterPro" id="IPR027304">
    <property type="entry name" value="Trigger_fact/SurA_dom_sf"/>
</dbReference>
<evidence type="ECO:0000313" key="4">
    <source>
        <dbReference type="EMBL" id="AJC11339.1"/>
    </source>
</evidence>
<organism evidence="4 5">
    <name type="scientific">Berryella intestinalis</name>
    <dbReference type="NCBI Taxonomy" id="1531429"/>
    <lineage>
        <taxon>Bacteria</taxon>
        <taxon>Bacillati</taxon>
        <taxon>Actinomycetota</taxon>
        <taxon>Coriobacteriia</taxon>
        <taxon>Eggerthellales</taxon>
        <taxon>Eggerthellaceae</taxon>
        <taxon>Berryella</taxon>
    </lineage>
</organism>
<dbReference type="PANTHER" id="PTHR47245:SF2">
    <property type="entry name" value="PEPTIDYL-PROLYL CIS-TRANS ISOMERASE HP_0175-RELATED"/>
    <property type="match status" value="1"/>
</dbReference>
<keyword evidence="5" id="KW-1185">Reference proteome</keyword>
<keyword evidence="1" id="KW-0697">Rotamase</keyword>
<dbReference type="AlphaFoldDB" id="A0A0A8B1T6"/>
<dbReference type="PROSITE" id="PS01096">
    <property type="entry name" value="PPIC_PPIASE_1"/>
    <property type="match status" value="1"/>
</dbReference>
<dbReference type="Pfam" id="PF00639">
    <property type="entry name" value="Rotamase"/>
    <property type="match status" value="1"/>
</dbReference>
<dbReference type="HOGENOM" id="CLU_034646_8_0_11"/>
<dbReference type="EMBL" id="CP009302">
    <property type="protein sequence ID" value="AJC11339.1"/>
    <property type="molecule type" value="Genomic_DNA"/>
</dbReference>
<protein>
    <recommendedName>
        <fullName evidence="3">PpiC domain-containing protein</fullName>
    </recommendedName>
</protein>
<proteinExistence type="predicted"/>
<evidence type="ECO:0000256" key="2">
    <source>
        <dbReference type="SAM" id="MobiDB-lite"/>
    </source>
</evidence>
<evidence type="ECO:0000313" key="5">
    <source>
        <dbReference type="Proteomes" id="UP000031121"/>
    </source>
</evidence>
<dbReference type="InterPro" id="IPR023058">
    <property type="entry name" value="PPIase_PpiC_CS"/>
</dbReference>
<sequence length="388" mass="41413">MAVAATFVVAGVLGLAGCSNSNSGTDASTKTAVTINGVSISEGEVTAKIESIRDRYGLLEDSAWGQWLAQYGMTPETIRQQMIDSYVEQELVKSGASELGISVEDSEVDSYVEQMKANYDSDDAWKSALSSAGFTEEDYRNTITSSILKNNIQRKLAESIEVTDDEKLTYAQQYASVLSGAKRSSHILFASDDAENAQKVLDQLKSGAVSFEDAAKQNSTDTGSAANGGDVGWDKLSNFVSEYTTALGSLEKGQMSDLVTSKFGIHIIKCTDVWEAPSELTSIDQMPSEMLDAIVRMSLSSKSQTAFSDWIKEQKEKATIEVADMPKGLSYDIDMSKYPSQSSATTPDASSSDASSSESSESSDQSTAQSGDSSTEQSSGSDKPASNS</sequence>
<dbReference type="STRING" id="1531429.JI75_00060"/>
<feature type="compositionally biased region" description="Low complexity" evidence="2">
    <location>
        <begin position="339"/>
        <end position="382"/>
    </location>
</feature>
<evidence type="ECO:0000256" key="1">
    <source>
        <dbReference type="PROSITE-ProRule" id="PRU00278"/>
    </source>
</evidence>
<dbReference type="InterPro" id="IPR046357">
    <property type="entry name" value="PPIase_dom_sf"/>
</dbReference>